<dbReference type="InterPro" id="IPR023404">
    <property type="entry name" value="rSAM_horseshoe"/>
</dbReference>
<dbReference type="Proteomes" id="UP000276437">
    <property type="component" value="Chromosome"/>
</dbReference>
<dbReference type="SFLD" id="SFLDS00029">
    <property type="entry name" value="Radical_SAM"/>
    <property type="match status" value="1"/>
</dbReference>
<dbReference type="InterPro" id="IPR007197">
    <property type="entry name" value="rSAM"/>
</dbReference>
<accession>A0A348AFS1</accession>
<dbReference type="GO" id="GO:0006779">
    <property type="term" value="P:porphyrin-containing compound biosynthetic process"/>
    <property type="evidence" value="ECO:0007669"/>
    <property type="project" value="TreeGrafter"/>
</dbReference>
<dbReference type="InterPro" id="IPR034505">
    <property type="entry name" value="Coproporphyrinogen-III_oxidase"/>
</dbReference>
<dbReference type="SFLD" id="SFLDG01065">
    <property type="entry name" value="anaerobic_coproporphyrinogen-I"/>
    <property type="match status" value="1"/>
</dbReference>
<protein>
    <recommendedName>
        <fullName evidence="1">Heme chaperone HemW</fullName>
    </recommendedName>
</protein>
<dbReference type="PROSITE" id="PS51918">
    <property type="entry name" value="RADICAL_SAM"/>
    <property type="match status" value="1"/>
</dbReference>
<dbReference type="AlphaFoldDB" id="A0A348AFS1"/>
<keyword evidence="3" id="KW-0560">Oxidoreductase</keyword>
<reference evidence="3 4" key="1">
    <citation type="journal article" date="2018" name="Int. J. Syst. Evol. Microbiol.">
        <title>Methylomusa anaerophila gen. nov., sp. nov., an anaerobic methanol-utilizing bacterium isolated from a microbial fuel cell.</title>
        <authorList>
            <person name="Amano N."/>
            <person name="Yamamuro A."/>
            <person name="Miyahara M."/>
            <person name="Kouzuma A."/>
            <person name="Abe T."/>
            <person name="Watanabe K."/>
        </authorList>
    </citation>
    <scope>NUCLEOTIDE SEQUENCE [LARGE SCALE GENOMIC DNA]</scope>
    <source>
        <strain evidence="3 4">MMFC1</strain>
    </source>
</reference>
<dbReference type="PANTHER" id="PTHR13932">
    <property type="entry name" value="COPROPORPHYRINIGEN III OXIDASE"/>
    <property type="match status" value="1"/>
</dbReference>
<dbReference type="InterPro" id="IPR058240">
    <property type="entry name" value="rSAM_sf"/>
</dbReference>
<dbReference type="GO" id="GO:0051539">
    <property type="term" value="F:4 iron, 4 sulfur cluster binding"/>
    <property type="evidence" value="ECO:0007669"/>
    <property type="project" value="TreeGrafter"/>
</dbReference>
<dbReference type="RefSeq" id="WP_126306289.1">
    <property type="nucleotide sequence ID" value="NZ_AP018449.1"/>
</dbReference>
<dbReference type="OrthoDB" id="9808022at2"/>
<proteinExistence type="predicted"/>
<gene>
    <name evidence="3" type="primary">hemN_1</name>
    <name evidence="3" type="ORF">MAMMFC1_00559</name>
</gene>
<dbReference type="InterPro" id="IPR006638">
    <property type="entry name" value="Elp3/MiaA/NifB-like_rSAM"/>
</dbReference>
<organism evidence="3 4">
    <name type="scientific">Methylomusa anaerophila</name>
    <dbReference type="NCBI Taxonomy" id="1930071"/>
    <lineage>
        <taxon>Bacteria</taxon>
        <taxon>Bacillati</taxon>
        <taxon>Bacillota</taxon>
        <taxon>Negativicutes</taxon>
        <taxon>Selenomonadales</taxon>
        <taxon>Sporomusaceae</taxon>
        <taxon>Methylomusa</taxon>
    </lineage>
</organism>
<feature type="domain" description="Radical SAM core" evidence="2">
    <location>
        <begin position="28"/>
        <end position="251"/>
    </location>
</feature>
<evidence type="ECO:0000313" key="3">
    <source>
        <dbReference type="EMBL" id="BBB89919.1"/>
    </source>
</evidence>
<dbReference type="Gene3D" id="3.80.30.20">
    <property type="entry name" value="tm_1862 like domain"/>
    <property type="match status" value="1"/>
</dbReference>
<dbReference type="KEGG" id="mana:MAMMFC1_00559"/>
<dbReference type="SUPFAM" id="SSF102114">
    <property type="entry name" value="Radical SAM enzymes"/>
    <property type="match status" value="1"/>
</dbReference>
<keyword evidence="4" id="KW-1185">Reference proteome</keyword>
<dbReference type="PANTHER" id="PTHR13932:SF5">
    <property type="entry name" value="RADICAL S-ADENOSYL METHIONINE DOMAIN-CONTAINING PROTEIN 1, MITOCHONDRIAL"/>
    <property type="match status" value="1"/>
</dbReference>
<evidence type="ECO:0000256" key="1">
    <source>
        <dbReference type="ARBA" id="ARBA00017228"/>
    </source>
</evidence>
<dbReference type="GO" id="GO:0016491">
    <property type="term" value="F:oxidoreductase activity"/>
    <property type="evidence" value="ECO:0007669"/>
    <property type="project" value="UniProtKB-KW"/>
</dbReference>
<evidence type="ECO:0000313" key="4">
    <source>
        <dbReference type="Proteomes" id="UP000276437"/>
    </source>
</evidence>
<name>A0A348AFS1_9FIRM</name>
<evidence type="ECO:0000259" key="2">
    <source>
        <dbReference type="PROSITE" id="PS51918"/>
    </source>
</evidence>
<dbReference type="GO" id="GO:0005737">
    <property type="term" value="C:cytoplasm"/>
    <property type="evidence" value="ECO:0007669"/>
    <property type="project" value="TreeGrafter"/>
</dbReference>
<sequence length="413" mass="47429">MFTNFLRVILARKLRPFEFIAGDCSEFDFNSPNLGIYIHVPFCKNLCPFCPYYKEKFETVLAAAYIKAIIKEINLRKPKTTINISGIYVGGGSPALIIDSFPGIFAEIGKYYRITGDIGIELHPDNISDSMLDKIKKTGFNMVSVGIQSFQKHLLENLGRFYKDYSIPLNKVKQFGFKAIDVDLIFGIPGQKEQELRLDFMTACENGATQISAYPFIDFSFARNSKKPLSQLHKKEMLDALVDISSTLGYERTSVWTFTKKGTPQYSSITRDNFIGFGPSAATLSSSQFSINTFSVKEYCNRMNDDQIATALTLNFTQRTRMLYWLFWNFYNLEVNDTAFHRLFNADLNKSFGIEFKLASMLGILKSTEDGYRLTDLGTYFFHRVEQHYTHQYIDKAWRICTRTPWPKKIALI</sequence>
<dbReference type="SMART" id="SM00729">
    <property type="entry name" value="Elp3"/>
    <property type="match status" value="1"/>
</dbReference>
<dbReference type="Pfam" id="PF04055">
    <property type="entry name" value="Radical_SAM"/>
    <property type="match status" value="1"/>
</dbReference>
<dbReference type="EMBL" id="AP018449">
    <property type="protein sequence ID" value="BBB89919.1"/>
    <property type="molecule type" value="Genomic_DNA"/>
</dbReference>